<accession>A0A9Q1FVC9</accession>
<comment type="caution">
    <text evidence="2">The sequence shown here is derived from an EMBL/GenBank/DDBJ whole genome shotgun (WGS) entry which is preliminary data.</text>
</comment>
<dbReference type="AlphaFoldDB" id="A0A9Q1FVC9"/>
<protein>
    <submittedName>
        <fullName evidence="2">Uncharacterized protein</fullName>
    </submittedName>
</protein>
<dbReference type="EMBL" id="JAINUF010000003">
    <property type="protein sequence ID" value="KAJ8367915.1"/>
    <property type="molecule type" value="Genomic_DNA"/>
</dbReference>
<organism evidence="2 3">
    <name type="scientific">Synaphobranchus kaupii</name>
    <name type="common">Kaup's arrowtooth eel</name>
    <dbReference type="NCBI Taxonomy" id="118154"/>
    <lineage>
        <taxon>Eukaryota</taxon>
        <taxon>Metazoa</taxon>
        <taxon>Chordata</taxon>
        <taxon>Craniata</taxon>
        <taxon>Vertebrata</taxon>
        <taxon>Euteleostomi</taxon>
        <taxon>Actinopterygii</taxon>
        <taxon>Neopterygii</taxon>
        <taxon>Teleostei</taxon>
        <taxon>Anguilliformes</taxon>
        <taxon>Synaphobranchidae</taxon>
        <taxon>Synaphobranchus</taxon>
    </lineage>
</organism>
<evidence type="ECO:0000313" key="3">
    <source>
        <dbReference type="Proteomes" id="UP001152622"/>
    </source>
</evidence>
<proteinExistence type="predicted"/>
<feature type="region of interest" description="Disordered" evidence="1">
    <location>
        <begin position="142"/>
        <end position="177"/>
    </location>
</feature>
<feature type="compositionally biased region" description="Low complexity" evidence="1">
    <location>
        <begin position="159"/>
        <end position="170"/>
    </location>
</feature>
<evidence type="ECO:0000313" key="2">
    <source>
        <dbReference type="EMBL" id="KAJ8367915.1"/>
    </source>
</evidence>
<gene>
    <name evidence="2" type="ORF">SKAU_G00079430</name>
</gene>
<sequence>MHYIDVRICVDFNAPHPRVLLRLPHFLFLSQVSAEVITWTHSAARHSALSPASQFTPNNFSNLLDVPIHPIRPRRGLSGDGEGRRPLCRVLKVRHPVDFRLKDSGWMPPSRTEEACEFQLVPPCNRPQHITLISKGEAQANQKNLLSSYEREDGRGKRSSSAYQSESAQELLLETPE</sequence>
<evidence type="ECO:0000256" key="1">
    <source>
        <dbReference type="SAM" id="MobiDB-lite"/>
    </source>
</evidence>
<reference evidence="2" key="1">
    <citation type="journal article" date="2023" name="Science">
        <title>Genome structures resolve the early diversification of teleost fishes.</title>
        <authorList>
            <person name="Parey E."/>
            <person name="Louis A."/>
            <person name="Montfort J."/>
            <person name="Bouchez O."/>
            <person name="Roques C."/>
            <person name="Iampietro C."/>
            <person name="Lluch J."/>
            <person name="Castinel A."/>
            <person name="Donnadieu C."/>
            <person name="Desvignes T."/>
            <person name="Floi Bucao C."/>
            <person name="Jouanno E."/>
            <person name="Wen M."/>
            <person name="Mejri S."/>
            <person name="Dirks R."/>
            <person name="Jansen H."/>
            <person name="Henkel C."/>
            <person name="Chen W.J."/>
            <person name="Zahm M."/>
            <person name="Cabau C."/>
            <person name="Klopp C."/>
            <person name="Thompson A.W."/>
            <person name="Robinson-Rechavi M."/>
            <person name="Braasch I."/>
            <person name="Lecointre G."/>
            <person name="Bobe J."/>
            <person name="Postlethwait J.H."/>
            <person name="Berthelot C."/>
            <person name="Roest Crollius H."/>
            <person name="Guiguen Y."/>
        </authorList>
    </citation>
    <scope>NUCLEOTIDE SEQUENCE</scope>
    <source>
        <strain evidence="2">WJC10195</strain>
    </source>
</reference>
<dbReference type="Proteomes" id="UP001152622">
    <property type="component" value="Chromosome 3"/>
</dbReference>
<name>A0A9Q1FVC9_SYNKA</name>
<keyword evidence="3" id="KW-1185">Reference proteome</keyword>